<dbReference type="EMBL" id="LFIV01000378">
    <property type="protein sequence ID" value="KZL63446.1"/>
    <property type="molecule type" value="Genomic_DNA"/>
</dbReference>
<accession>A0A166LF07</accession>
<dbReference type="GO" id="GO:0022857">
    <property type="term" value="F:transmembrane transporter activity"/>
    <property type="evidence" value="ECO:0007669"/>
    <property type="project" value="InterPro"/>
</dbReference>
<feature type="transmembrane region" description="Helical" evidence="3">
    <location>
        <begin position="214"/>
        <end position="233"/>
    </location>
</feature>
<evidence type="ECO:0000256" key="2">
    <source>
        <dbReference type="SAM" id="MobiDB-lite"/>
    </source>
</evidence>
<dbReference type="GO" id="GO:0016020">
    <property type="term" value="C:membrane"/>
    <property type="evidence" value="ECO:0007669"/>
    <property type="project" value="UniProtKB-SubCell"/>
</dbReference>
<feature type="region of interest" description="Disordered" evidence="2">
    <location>
        <begin position="1"/>
        <end position="34"/>
    </location>
</feature>
<comment type="caution">
    <text evidence="4">The sequence shown here is derived from an EMBL/GenBank/DDBJ whole genome shotgun (WGS) entry which is preliminary data.</text>
</comment>
<dbReference type="SUPFAM" id="SSF103473">
    <property type="entry name" value="MFS general substrate transporter"/>
    <property type="match status" value="1"/>
</dbReference>
<keyword evidence="5" id="KW-1185">Reference proteome</keyword>
<dbReference type="PANTHER" id="PTHR42910:SF1">
    <property type="entry name" value="MAJOR FACILITATOR SUPERFAMILY (MFS) PROFILE DOMAIN-CONTAINING PROTEIN"/>
    <property type="match status" value="1"/>
</dbReference>
<name>A0A166LF07_9PEZI</name>
<gene>
    <name evidence="4" type="ORF">CT0861_12311</name>
</gene>
<evidence type="ECO:0000256" key="1">
    <source>
        <dbReference type="ARBA" id="ARBA00004141"/>
    </source>
</evidence>
<organism evidence="4 5">
    <name type="scientific">Colletotrichum tofieldiae</name>
    <dbReference type="NCBI Taxonomy" id="708197"/>
    <lineage>
        <taxon>Eukaryota</taxon>
        <taxon>Fungi</taxon>
        <taxon>Dikarya</taxon>
        <taxon>Ascomycota</taxon>
        <taxon>Pezizomycotina</taxon>
        <taxon>Sordariomycetes</taxon>
        <taxon>Hypocreomycetidae</taxon>
        <taxon>Glomerellales</taxon>
        <taxon>Glomerellaceae</taxon>
        <taxon>Colletotrichum</taxon>
        <taxon>Colletotrichum spaethianum species complex</taxon>
    </lineage>
</organism>
<feature type="transmembrane region" description="Helical" evidence="3">
    <location>
        <begin position="271"/>
        <end position="289"/>
    </location>
</feature>
<feature type="transmembrane region" description="Helical" evidence="3">
    <location>
        <begin position="325"/>
        <end position="347"/>
    </location>
</feature>
<dbReference type="InterPro" id="IPR036259">
    <property type="entry name" value="MFS_trans_sf"/>
</dbReference>
<evidence type="ECO:0000256" key="3">
    <source>
        <dbReference type="SAM" id="Phobius"/>
    </source>
</evidence>
<sequence length="424" mass="46113">MVANEKKGTLPTDEASSSPPLPSASGNGSRKGDSEDTFKGYFDLPMRALTWTPKKLRYDPKNPPQFTMAHNCLYAFAATFTAANLYYNQPVLNKIADTFDVTYERASSVATLMQAGYASGLLFICPLGDIIRRRPFALAMIWLTSMLAMFLALSFTVGATSVTPQIMLPLVADMAPAGRKASAISITTSGLMLGMLIARLLSGIVANYTYWRNIYWFSLGAQYLLIILLFSFMPDYPSKNPDGLSYPRALWTIITMLFTEPVLVQACLIGFFISTIFTNFWTTLTFLLASPPYEYPSITIGLFSLIGIAAICGGPLYGRFVIDRYIPFLSSVLGQVFILIGCVIGTLTGEITVAGPVVQAICIDLGIQSAQTANRTAIYTINAKARNRLNTAYMVCAFSGQLTGTAVGNRLYSLGGWKYSGGAT</sequence>
<dbReference type="AlphaFoldDB" id="A0A166LF07"/>
<dbReference type="PANTHER" id="PTHR42910">
    <property type="entry name" value="TRANSPORTER SCO4007-RELATED"/>
    <property type="match status" value="1"/>
</dbReference>
<keyword evidence="3" id="KW-0472">Membrane</keyword>
<dbReference type="InterPro" id="IPR011701">
    <property type="entry name" value="MFS"/>
</dbReference>
<feature type="transmembrane region" description="Helical" evidence="3">
    <location>
        <begin position="181"/>
        <end position="202"/>
    </location>
</feature>
<dbReference type="Proteomes" id="UP000076552">
    <property type="component" value="Unassembled WGS sequence"/>
</dbReference>
<evidence type="ECO:0000313" key="5">
    <source>
        <dbReference type="Proteomes" id="UP000076552"/>
    </source>
</evidence>
<keyword evidence="3" id="KW-1133">Transmembrane helix</keyword>
<dbReference type="Pfam" id="PF07690">
    <property type="entry name" value="MFS_1"/>
    <property type="match status" value="1"/>
</dbReference>
<proteinExistence type="predicted"/>
<reference evidence="4 5" key="1">
    <citation type="submission" date="2015-06" db="EMBL/GenBank/DDBJ databases">
        <title>Survival trade-offs in plant roots during colonization by closely related pathogenic and mutualistic fungi.</title>
        <authorList>
            <person name="Hacquard S."/>
            <person name="Kracher B."/>
            <person name="Hiruma K."/>
            <person name="Weinman A."/>
            <person name="Muench P."/>
            <person name="Garrido Oter R."/>
            <person name="Ver Loren van Themaat E."/>
            <person name="Dallerey J.-F."/>
            <person name="Damm U."/>
            <person name="Henrissat B."/>
            <person name="Lespinet O."/>
            <person name="Thon M."/>
            <person name="Kemen E."/>
            <person name="McHardy A.C."/>
            <person name="Schulze-Lefert P."/>
            <person name="O'Connell R.J."/>
        </authorList>
    </citation>
    <scope>NUCLEOTIDE SEQUENCE [LARGE SCALE GENOMIC DNA]</scope>
    <source>
        <strain evidence="4 5">0861</strain>
    </source>
</reference>
<dbReference type="Gene3D" id="1.20.1250.20">
    <property type="entry name" value="MFS general substrate transporter like domains"/>
    <property type="match status" value="1"/>
</dbReference>
<evidence type="ECO:0000313" key="4">
    <source>
        <dbReference type="EMBL" id="KZL63446.1"/>
    </source>
</evidence>
<feature type="transmembrane region" description="Helical" evidence="3">
    <location>
        <begin position="295"/>
        <end position="318"/>
    </location>
</feature>
<feature type="transmembrane region" description="Helical" evidence="3">
    <location>
        <begin position="106"/>
        <end position="124"/>
    </location>
</feature>
<keyword evidence="3" id="KW-0812">Transmembrane</keyword>
<feature type="transmembrane region" description="Helical" evidence="3">
    <location>
        <begin position="136"/>
        <end position="161"/>
    </location>
</feature>
<feature type="non-terminal residue" evidence="4">
    <location>
        <position position="424"/>
    </location>
</feature>
<protein>
    <submittedName>
        <fullName evidence="4">Major facilitator superfamily transporter</fullName>
    </submittedName>
</protein>
<comment type="subcellular location">
    <subcellularLocation>
        <location evidence="1">Membrane</location>
        <topology evidence="1">Multi-pass membrane protein</topology>
    </subcellularLocation>
</comment>
<dbReference type="CDD" id="cd17324">
    <property type="entry name" value="MFS_NepI_like"/>
    <property type="match status" value="1"/>
</dbReference>
<feature type="transmembrane region" description="Helical" evidence="3">
    <location>
        <begin position="66"/>
        <end position="86"/>
    </location>
</feature>